<dbReference type="SMART" id="SM00331">
    <property type="entry name" value="PP2C_SIG"/>
    <property type="match status" value="1"/>
</dbReference>
<dbReference type="Gene3D" id="3.60.40.10">
    <property type="entry name" value="PPM-type phosphatase domain"/>
    <property type="match status" value="1"/>
</dbReference>
<dbReference type="GO" id="GO:0004722">
    <property type="term" value="F:protein serine/threonine phosphatase activity"/>
    <property type="evidence" value="ECO:0007669"/>
    <property type="project" value="InterPro"/>
</dbReference>
<name>A0A7C4LNL6_9PLAN</name>
<dbReference type="PROSITE" id="PS51746">
    <property type="entry name" value="PPM_2"/>
    <property type="match status" value="1"/>
</dbReference>
<dbReference type="CDD" id="cd00143">
    <property type="entry name" value="PP2Cc"/>
    <property type="match status" value="1"/>
</dbReference>
<evidence type="ECO:0000259" key="1">
    <source>
        <dbReference type="PROSITE" id="PS51746"/>
    </source>
</evidence>
<reference evidence="2" key="1">
    <citation type="journal article" date="2020" name="mSystems">
        <title>Genome- and Community-Level Interaction Insights into Carbon Utilization and Element Cycling Functions of Hydrothermarchaeota in Hydrothermal Sediment.</title>
        <authorList>
            <person name="Zhou Z."/>
            <person name="Liu Y."/>
            <person name="Xu W."/>
            <person name="Pan J."/>
            <person name="Luo Z.H."/>
            <person name="Li M."/>
        </authorList>
    </citation>
    <scope>NUCLEOTIDE SEQUENCE [LARGE SCALE GENOMIC DNA]</scope>
    <source>
        <strain evidence="2">SpSt-508</strain>
    </source>
</reference>
<proteinExistence type="predicted"/>
<dbReference type="InterPro" id="IPR001932">
    <property type="entry name" value="PPM-type_phosphatase-like_dom"/>
</dbReference>
<organism evidence="2">
    <name type="scientific">Schlesneria paludicola</name>
    <dbReference type="NCBI Taxonomy" id="360056"/>
    <lineage>
        <taxon>Bacteria</taxon>
        <taxon>Pseudomonadati</taxon>
        <taxon>Planctomycetota</taxon>
        <taxon>Planctomycetia</taxon>
        <taxon>Planctomycetales</taxon>
        <taxon>Planctomycetaceae</taxon>
        <taxon>Schlesneria</taxon>
    </lineage>
</organism>
<dbReference type="EMBL" id="DSVQ01000016">
    <property type="protein sequence ID" value="HGT40059.1"/>
    <property type="molecule type" value="Genomic_DNA"/>
</dbReference>
<dbReference type="Pfam" id="PF13672">
    <property type="entry name" value="PP2C_2"/>
    <property type="match status" value="1"/>
</dbReference>
<sequence length="245" mass="26494">MKLRVGSLSITGRYRDNNEDNCYTDPQQRFFLVADGMGGQSAGERASSLAMEIVPRKLEALDFDRAPPEQTIRVIDEAVNHANFEIMALGELDARLKNMGTTIAFLVNVGGTLYIGGVGDSRAYLLRQGKLEQLTTDHSLVQALLDAGTLTPEEALNHRYRNVLYRYLGSKEGGTGTHPRQIRPQPGDRFVLCTDGVTSGVSDQQLAKLLGCGDDPQAIAEAIVKAAEDGGSKDNITCVVVLVDA</sequence>
<protein>
    <submittedName>
        <fullName evidence="2">Serine/threonine-protein phosphatase</fullName>
    </submittedName>
</protein>
<comment type="caution">
    <text evidence="2">The sequence shown here is derived from an EMBL/GenBank/DDBJ whole genome shotgun (WGS) entry which is preliminary data.</text>
</comment>
<dbReference type="SUPFAM" id="SSF81606">
    <property type="entry name" value="PP2C-like"/>
    <property type="match status" value="1"/>
</dbReference>
<dbReference type="InterPro" id="IPR036457">
    <property type="entry name" value="PPM-type-like_dom_sf"/>
</dbReference>
<evidence type="ECO:0000313" key="2">
    <source>
        <dbReference type="EMBL" id="HGT40059.1"/>
    </source>
</evidence>
<dbReference type="PANTHER" id="PTHR47992">
    <property type="entry name" value="PROTEIN PHOSPHATASE"/>
    <property type="match status" value="1"/>
</dbReference>
<dbReference type="InterPro" id="IPR015655">
    <property type="entry name" value="PP2C"/>
</dbReference>
<accession>A0A7C4LNL6</accession>
<gene>
    <name evidence="2" type="ORF">ENS64_12480</name>
</gene>
<dbReference type="SMART" id="SM00332">
    <property type="entry name" value="PP2Cc"/>
    <property type="match status" value="1"/>
</dbReference>
<feature type="domain" description="PPM-type phosphatase" evidence="1">
    <location>
        <begin position="4"/>
        <end position="243"/>
    </location>
</feature>
<dbReference type="AlphaFoldDB" id="A0A7C4LNL6"/>